<evidence type="ECO:0000256" key="1">
    <source>
        <dbReference type="ARBA" id="ARBA00016264"/>
    </source>
</evidence>
<evidence type="ECO:0000313" key="5">
    <source>
        <dbReference type="EnsemblMetazoa" id="Aqu2.1.26272_001"/>
    </source>
</evidence>
<feature type="zinc finger region" description="C3H1-type" evidence="2">
    <location>
        <begin position="111"/>
        <end position="139"/>
    </location>
</feature>
<keyword evidence="2" id="KW-0862">Zinc</keyword>
<evidence type="ECO:0000256" key="2">
    <source>
        <dbReference type="PROSITE-ProRule" id="PRU00723"/>
    </source>
</evidence>
<sequence length="157" mass="16793">MAVLCPETRVRELLAYAQIIIQLAQSHGGTGWLAYDRRFRQQVAAGTPLCWVEINPSLLSATVLGSAPAPGGRNCPLCLSWNHGRVECTLGSLNASGTEPKKASPRYRSYSAPGEYCCRFNSGSCPNSAENCRFLHSCSSCGKTGHPASECNKSPTA</sequence>
<dbReference type="PROSITE" id="PS50103">
    <property type="entry name" value="ZF_C3H1"/>
    <property type="match status" value="1"/>
</dbReference>
<dbReference type="InterPro" id="IPR001878">
    <property type="entry name" value="Znf_CCHC"/>
</dbReference>
<dbReference type="OrthoDB" id="5985771at2759"/>
<evidence type="ECO:0000259" key="3">
    <source>
        <dbReference type="PROSITE" id="PS50103"/>
    </source>
</evidence>
<dbReference type="InParanoid" id="A0A1X7UES1"/>
<evidence type="ECO:0000259" key="4">
    <source>
        <dbReference type="PROSITE" id="PS50158"/>
    </source>
</evidence>
<dbReference type="AlphaFoldDB" id="A0A1X7UES1"/>
<dbReference type="InterPro" id="IPR000571">
    <property type="entry name" value="Znf_CCCH"/>
</dbReference>
<proteinExistence type="predicted"/>
<accession>A0A1X7UES1</accession>
<reference evidence="5" key="1">
    <citation type="submission" date="2017-05" db="UniProtKB">
        <authorList>
            <consortium name="EnsemblMetazoa"/>
        </authorList>
    </citation>
    <scope>IDENTIFICATION</scope>
</reference>
<dbReference type="PANTHER" id="PTHR35558:SF1">
    <property type="entry name" value="ENDONUCLEASE_EXONUCLEASE_PHOSPHATASE DOMAIN-CONTAINING PROTEIN"/>
    <property type="match status" value="1"/>
</dbReference>
<dbReference type="GO" id="GO:0003676">
    <property type="term" value="F:nucleic acid binding"/>
    <property type="evidence" value="ECO:0007669"/>
    <property type="project" value="InterPro"/>
</dbReference>
<organism evidence="5">
    <name type="scientific">Amphimedon queenslandica</name>
    <name type="common">Sponge</name>
    <dbReference type="NCBI Taxonomy" id="400682"/>
    <lineage>
        <taxon>Eukaryota</taxon>
        <taxon>Metazoa</taxon>
        <taxon>Porifera</taxon>
        <taxon>Demospongiae</taxon>
        <taxon>Heteroscleromorpha</taxon>
        <taxon>Haplosclerida</taxon>
        <taxon>Niphatidae</taxon>
        <taxon>Amphimedon</taxon>
    </lineage>
</organism>
<dbReference type="EnsemblMetazoa" id="Aqu2.1.26272_001">
    <property type="protein sequence ID" value="Aqu2.1.26272_001"/>
    <property type="gene ID" value="Aqu2.1.26272"/>
</dbReference>
<protein>
    <recommendedName>
        <fullName evidence="1">Cleavage and polyadenylation specificity factor subunit 4</fullName>
    </recommendedName>
</protein>
<feature type="domain" description="CCHC-type" evidence="4">
    <location>
        <begin position="138"/>
        <end position="151"/>
    </location>
</feature>
<name>A0A1X7UES1_AMPQE</name>
<dbReference type="PROSITE" id="PS50158">
    <property type="entry name" value="ZF_CCHC"/>
    <property type="match status" value="1"/>
</dbReference>
<keyword evidence="2" id="KW-0863">Zinc-finger</keyword>
<dbReference type="PANTHER" id="PTHR35558">
    <property type="entry name" value="SGNH_HYDRO DOMAIN-CONTAINING PROTEIN"/>
    <property type="match status" value="1"/>
</dbReference>
<dbReference type="GO" id="GO:0008270">
    <property type="term" value="F:zinc ion binding"/>
    <property type="evidence" value="ECO:0007669"/>
    <property type="project" value="UniProtKB-KW"/>
</dbReference>
<keyword evidence="2" id="KW-0479">Metal-binding</keyword>
<feature type="domain" description="C3H1-type" evidence="3">
    <location>
        <begin position="111"/>
        <end position="139"/>
    </location>
</feature>